<dbReference type="Gene3D" id="1.50.40.10">
    <property type="entry name" value="Mitochondrial carrier domain"/>
    <property type="match status" value="1"/>
</dbReference>
<comment type="caution">
    <text evidence="10">The sequence shown here is derived from an EMBL/GenBank/DDBJ whole genome shotgun (WGS) entry which is preliminary data.</text>
</comment>
<comment type="similarity">
    <text evidence="2">Belongs to the mitochondrial carrier (TC 2.A.29) family.</text>
</comment>
<evidence type="ECO:0000256" key="8">
    <source>
        <dbReference type="ARBA" id="ARBA00023136"/>
    </source>
</evidence>
<dbReference type="EMBL" id="JAEFCI010005836">
    <property type="protein sequence ID" value="KAG5460067.1"/>
    <property type="molecule type" value="Genomic_DNA"/>
</dbReference>
<comment type="subcellular location">
    <subcellularLocation>
        <location evidence="1">Mitochondrion membrane</location>
        <topology evidence="1">Multi-pass membrane protein</topology>
    </subcellularLocation>
</comment>
<dbReference type="SUPFAM" id="SSF103506">
    <property type="entry name" value="Mitochondrial carrier"/>
    <property type="match status" value="1"/>
</dbReference>
<keyword evidence="7" id="KW-0496">Mitochondrion</keyword>
<dbReference type="AlphaFoldDB" id="A0A8H7ZVS7"/>
<evidence type="ECO:0000256" key="1">
    <source>
        <dbReference type="ARBA" id="ARBA00004225"/>
    </source>
</evidence>
<dbReference type="InterPro" id="IPR023395">
    <property type="entry name" value="MCP_dom_sf"/>
</dbReference>
<feature type="region of interest" description="Disordered" evidence="9">
    <location>
        <begin position="254"/>
        <end position="316"/>
    </location>
</feature>
<sequence>MRCIRKFPVSLFNAVRHRTVKVRLQSQLGAAPKYSSTLDCFKTIIKQEKIGVAAVNALLFGVYGIALDAQRKNLQEKPTLSQIFWAGTASGFHHKLSNGTGEVSAFPVQLRPQVGFGKKHRKVCEGPGVLASYAPSGHKCRFPYGGLRIRLQNQTSATDRLYKGPLDFWHNGLLQRDVDNIATRNKLWTIFFFLYLNRAEPAVLDELLCRGLAPPGTDPALLEGTRLVVAGGVAGIFGWMSTYPTERATRFRAVPPDGRHGLPAGDRPEGRDPRVVPGLGGHGGARIPMQCGHVPRLHRRNALNQRESPERRRLNL</sequence>
<keyword evidence="5" id="KW-0677">Repeat</keyword>
<feature type="compositionally biased region" description="Basic and acidic residues" evidence="9">
    <location>
        <begin position="307"/>
        <end position="316"/>
    </location>
</feature>
<dbReference type="InterPro" id="IPR050567">
    <property type="entry name" value="Mitochondrial_Carrier"/>
</dbReference>
<dbReference type="OrthoDB" id="14252at2759"/>
<evidence type="ECO:0000256" key="3">
    <source>
        <dbReference type="ARBA" id="ARBA00022448"/>
    </source>
</evidence>
<evidence type="ECO:0000313" key="11">
    <source>
        <dbReference type="Proteomes" id="UP000673691"/>
    </source>
</evidence>
<reference evidence="10 11" key="1">
    <citation type="journal article" name="Sci. Rep.">
        <title>Genome-scale phylogenetic analyses confirm Olpidium as the closest living zoosporic fungus to the non-flagellated, terrestrial fungi.</title>
        <authorList>
            <person name="Chang Y."/>
            <person name="Rochon D."/>
            <person name="Sekimoto S."/>
            <person name="Wang Y."/>
            <person name="Chovatia M."/>
            <person name="Sandor L."/>
            <person name="Salamov A."/>
            <person name="Grigoriev I.V."/>
            <person name="Stajich J.E."/>
            <person name="Spatafora J.W."/>
        </authorList>
    </citation>
    <scope>NUCLEOTIDE SEQUENCE [LARGE SCALE GENOMIC DNA]</scope>
    <source>
        <strain evidence="10">S191</strain>
    </source>
</reference>
<dbReference type="PANTHER" id="PTHR45624">
    <property type="entry name" value="MITOCHONDRIAL BASIC AMINO ACIDS TRANSPORTER-RELATED"/>
    <property type="match status" value="1"/>
</dbReference>
<evidence type="ECO:0000256" key="2">
    <source>
        <dbReference type="ARBA" id="ARBA00006375"/>
    </source>
</evidence>
<organism evidence="10 11">
    <name type="scientific">Olpidium bornovanus</name>
    <dbReference type="NCBI Taxonomy" id="278681"/>
    <lineage>
        <taxon>Eukaryota</taxon>
        <taxon>Fungi</taxon>
        <taxon>Fungi incertae sedis</taxon>
        <taxon>Olpidiomycota</taxon>
        <taxon>Olpidiomycotina</taxon>
        <taxon>Olpidiomycetes</taxon>
        <taxon>Olpidiales</taxon>
        <taxon>Olpidiaceae</taxon>
        <taxon>Olpidium</taxon>
    </lineage>
</organism>
<keyword evidence="4" id="KW-0812">Transmembrane</keyword>
<dbReference type="GO" id="GO:0031966">
    <property type="term" value="C:mitochondrial membrane"/>
    <property type="evidence" value="ECO:0007669"/>
    <property type="project" value="UniProtKB-SubCell"/>
</dbReference>
<dbReference type="Proteomes" id="UP000673691">
    <property type="component" value="Unassembled WGS sequence"/>
</dbReference>
<gene>
    <name evidence="10" type="ORF">BJ554DRAFT_7930</name>
</gene>
<evidence type="ECO:0000256" key="5">
    <source>
        <dbReference type="ARBA" id="ARBA00022737"/>
    </source>
</evidence>
<evidence type="ECO:0000313" key="10">
    <source>
        <dbReference type="EMBL" id="KAG5460067.1"/>
    </source>
</evidence>
<evidence type="ECO:0000256" key="9">
    <source>
        <dbReference type="SAM" id="MobiDB-lite"/>
    </source>
</evidence>
<keyword evidence="6" id="KW-1133">Transmembrane helix</keyword>
<dbReference type="GO" id="GO:0022857">
    <property type="term" value="F:transmembrane transporter activity"/>
    <property type="evidence" value="ECO:0007669"/>
    <property type="project" value="TreeGrafter"/>
</dbReference>
<evidence type="ECO:0000256" key="6">
    <source>
        <dbReference type="ARBA" id="ARBA00022989"/>
    </source>
</evidence>
<accession>A0A8H7ZVS7</accession>
<proteinExistence type="inferred from homology"/>
<name>A0A8H7ZVS7_9FUNG</name>
<keyword evidence="11" id="KW-1185">Reference proteome</keyword>
<evidence type="ECO:0000256" key="4">
    <source>
        <dbReference type="ARBA" id="ARBA00022692"/>
    </source>
</evidence>
<protein>
    <submittedName>
        <fullName evidence="10">Uncharacterized protein</fullName>
    </submittedName>
</protein>
<evidence type="ECO:0000256" key="7">
    <source>
        <dbReference type="ARBA" id="ARBA00023128"/>
    </source>
</evidence>
<dbReference type="PANTHER" id="PTHR45624:SF10">
    <property type="entry name" value="SLC (SOLUTE CARRIER) HOMOLOG"/>
    <property type="match status" value="1"/>
</dbReference>
<keyword evidence="3" id="KW-0813">Transport</keyword>
<keyword evidence="8" id="KW-0472">Membrane</keyword>